<organism evidence="15 16">
    <name type="scientific">Pseudohongiella spirulinae</name>
    <dbReference type="NCBI Taxonomy" id="1249552"/>
    <lineage>
        <taxon>Bacteria</taxon>
        <taxon>Pseudomonadati</taxon>
        <taxon>Pseudomonadota</taxon>
        <taxon>Gammaproteobacteria</taxon>
        <taxon>Pseudomonadales</taxon>
        <taxon>Pseudohongiellaceae</taxon>
        <taxon>Pseudohongiella</taxon>
    </lineage>
</organism>
<keyword evidence="4 13" id="KW-0813">Transport</keyword>
<dbReference type="Pfam" id="PF01312">
    <property type="entry name" value="Bac_export_2"/>
    <property type="match status" value="1"/>
</dbReference>
<keyword evidence="15" id="KW-0966">Cell projection</keyword>
<dbReference type="GO" id="GO:0005886">
    <property type="term" value="C:plasma membrane"/>
    <property type="evidence" value="ECO:0007669"/>
    <property type="project" value="UniProtKB-SubCell"/>
</dbReference>
<comment type="subcellular location">
    <subcellularLocation>
        <location evidence="1">Cell membrane</location>
        <topology evidence="1">Multi-pass membrane protein</topology>
    </subcellularLocation>
</comment>
<accession>A0A0S2KDD7</accession>
<comment type="similarity">
    <text evidence="2 13">Belongs to the type III secretion exporter family.</text>
</comment>
<keyword evidence="10 13" id="KW-0472">Membrane</keyword>
<dbReference type="KEGG" id="pspi:PS2015_1675"/>
<dbReference type="PANTHER" id="PTHR30531:SF12">
    <property type="entry name" value="FLAGELLAR BIOSYNTHETIC PROTEIN FLHB"/>
    <property type="match status" value="1"/>
</dbReference>
<sequence>MAEEQDSSAEKTQDPTPKRLEKAREEGDTVRSKELNTMAILLTGSAAMLMFGGLMARSMGRIMDQNFSLSREDIFDTSAMVRFLDISAMEGLILLLPVFGILLVAAFLGPIGLGGWNFTFKAVMPKFSRLNPGSGLKRMFGPKSLMELAKAAAKVLVVAGIALLLFMFNMDRIMSISQQDIGPAILNAMIIIGWSVLAMSCAMILITLVDIPFQIHSHTEKLRMTHQQVKDEMKDTEGKPEVKQRIRQLQYQMSQNKMMGALPEADVIITNPEHYAVALKYKQGSGQAAPVMIAKGIDFMALRIREAANKHEIPIVESPVLARAIYYNTKVDEEIPEGLYKAVAQVLAYVFQLRQHTRGVGPRPTLASDLPVPDELKRDH</sequence>
<dbReference type="RefSeq" id="WP_058021772.1">
    <property type="nucleotide sequence ID" value="NZ_CP013189.1"/>
</dbReference>
<evidence type="ECO:0000256" key="13">
    <source>
        <dbReference type="RuleBase" id="RU364091"/>
    </source>
</evidence>
<evidence type="ECO:0000256" key="2">
    <source>
        <dbReference type="ARBA" id="ARBA00010690"/>
    </source>
</evidence>
<evidence type="ECO:0000256" key="4">
    <source>
        <dbReference type="ARBA" id="ARBA00022448"/>
    </source>
</evidence>
<evidence type="ECO:0000313" key="15">
    <source>
        <dbReference type="EMBL" id="ALO46327.1"/>
    </source>
</evidence>
<keyword evidence="9 13" id="KW-1133">Transmembrane helix</keyword>
<reference evidence="15 16" key="1">
    <citation type="submission" date="2015-11" db="EMBL/GenBank/DDBJ databases">
        <authorList>
            <person name="Zhang Y."/>
            <person name="Guo Z."/>
        </authorList>
    </citation>
    <scope>NUCLEOTIDE SEQUENCE [LARGE SCALE GENOMIC DNA]</scope>
    <source>
        <strain evidence="15 16">KCTC 32221</strain>
    </source>
</reference>
<feature type="region of interest" description="Disordered" evidence="14">
    <location>
        <begin position="1"/>
        <end position="30"/>
    </location>
</feature>
<evidence type="ECO:0000256" key="12">
    <source>
        <dbReference type="ARBA" id="ARBA00025078"/>
    </source>
</evidence>
<evidence type="ECO:0000256" key="1">
    <source>
        <dbReference type="ARBA" id="ARBA00004651"/>
    </source>
</evidence>
<keyword evidence="11 13" id="KW-1006">Bacterial flagellum protein export</keyword>
<dbReference type="InterPro" id="IPR006135">
    <property type="entry name" value="T3SS_substrate_exporter"/>
</dbReference>
<dbReference type="PATRIC" id="fig|1249552.3.peg.1680"/>
<evidence type="ECO:0000256" key="7">
    <source>
        <dbReference type="ARBA" id="ARBA00022795"/>
    </source>
</evidence>
<dbReference type="SUPFAM" id="SSF160544">
    <property type="entry name" value="EscU C-terminal domain-like"/>
    <property type="match status" value="1"/>
</dbReference>
<feature type="transmembrane region" description="Helical" evidence="13">
    <location>
        <begin position="92"/>
        <end position="116"/>
    </location>
</feature>
<dbReference type="GO" id="GO:0009306">
    <property type="term" value="P:protein secretion"/>
    <property type="evidence" value="ECO:0007669"/>
    <property type="project" value="InterPro"/>
</dbReference>
<keyword evidence="15" id="KW-0282">Flagellum</keyword>
<keyword evidence="7 13" id="KW-1005">Bacterial flagellum biogenesis</keyword>
<gene>
    <name evidence="13" type="primary">flhB</name>
    <name evidence="15" type="ORF">PS2015_1675</name>
</gene>
<keyword evidence="16" id="KW-1185">Reference proteome</keyword>
<feature type="transmembrane region" description="Helical" evidence="13">
    <location>
        <begin position="148"/>
        <end position="168"/>
    </location>
</feature>
<evidence type="ECO:0000256" key="9">
    <source>
        <dbReference type="ARBA" id="ARBA00022989"/>
    </source>
</evidence>
<keyword evidence="8 13" id="KW-0653">Protein transport</keyword>
<evidence type="ECO:0000256" key="10">
    <source>
        <dbReference type="ARBA" id="ARBA00023136"/>
    </source>
</evidence>
<dbReference type="PRINTS" id="PR00950">
    <property type="entry name" value="TYPE3IMSPROT"/>
</dbReference>
<comment type="function">
    <text evidence="12 13">Required for formation of the rod structure in the basal body of the flagellar apparatus. Together with FliI and FliH, may constitute the export apparatus of flagellin.</text>
</comment>
<dbReference type="InterPro" id="IPR029025">
    <property type="entry name" value="T3SS_substrate_exporter_C"/>
</dbReference>
<dbReference type="Proteomes" id="UP000065641">
    <property type="component" value="Chromosome"/>
</dbReference>
<evidence type="ECO:0000256" key="5">
    <source>
        <dbReference type="ARBA" id="ARBA00022475"/>
    </source>
</evidence>
<dbReference type="GO" id="GO:0044780">
    <property type="term" value="P:bacterial-type flagellum assembly"/>
    <property type="evidence" value="ECO:0007669"/>
    <property type="project" value="InterPro"/>
</dbReference>
<keyword evidence="5 13" id="KW-1003">Cell membrane</keyword>
<dbReference type="AlphaFoldDB" id="A0A0S2KDD7"/>
<keyword evidence="6 13" id="KW-0812">Transmembrane</keyword>
<evidence type="ECO:0000256" key="3">
    <source>
        <dbReference type="ARBA" id="ARBA00021622"/>
    </source>
</evidence>
<dbReference type="Gene3D" id="6.10.250.2080">
    <property type="match status" value="1"/>
</dbReference>
<dbReference type="FunFam" id="3.40.1690.10:FF:000001">
    <property type="entry name" value="Flagellar biosynthetic protein FlhB"/>
    <property type="match status" value="1"/>
</dbReference>
<feature type="compositionally biased region" description="Basic and acidic residues" evidence="14">
    <location>
        <begin position="8"/>
        <end position="30"/>
    </location>
</feature>
<dbReference type="STRING" id="1249552.PS2015_1675"/>
<evidence type="ECO:0000256" key="6">
    <source>
        <dbReference type="ARBA" id="ARBA00022692"/>
    </source>
</evidence>
<dbReference type="EMBL" id="CP013189">
    <property type="protein sequence ID" value="ALO46327.1"/>
    <property type="molecule type" value="Genomic_DNA"/>
</dbReference>
<dbReference type="NCBIfam" id="TIGR00328">
    <property type="entry name" value="flhB"/>
    <property type="match status" value="1"/>
</dbReference>
<dbReference type="Gene3D" id="3.40.1690.10">
    <property type="entry name" value="secretion proteins EscU"/>
    <property type="match status" value="1"/>
</dbReference>
<keyword evidence="15" id="KW-0969">Cilium</keyword>
<evidence type="ECO:0000313" key="16">
    <source>
        <dbReference type="Proteomes" id="UP000065641"/>
    </source>
</evidence>
<feature type="region of interest" description="Disordered" evidence="14">
    <location>
        <begin position="361"/>
        <end position="380"/>
    </location>
</feature>
<dbReference type="OrthoDB" id="9807950at2"/>
<name>A0A0S2KDD7_9GAMM</name>
<protein>
    <recommendedName>
        <fullName evidence="3 13">Flagellar biosynthetic protein FlhB</fullName>
    </recommendedName>
</protein>
<evidence type="ECO:0000256" key="11">
    <source>
        <dbReference type="ARBA" id="ARBA00023225"/>
    </source>
</evidence>
<feature type="transmembrane region" description="Helical" evidence="13">
    <location>
        <begin position="38"/>
        <end position="56"/>
    </location>
</feature>
<feature type="transmembrane region" description="Helical" evidence="13">
    <location>
        <begin position="188"/>
        <end position="209"/>
    </location>
</feature>
<dbReference type="PANTHER" id="PTHR30531">
    <property type="entry name" value="FLAGELLAR BIOSYNTHETIC PROTEIN FLHB"/>
    <property type="match status" value="1"/>
</dbReference>
<proteinExistence type="inferred from homology"/>
<evidence type="ECO:0000256" key="8">
    <source>
        <dbReference type="ARBA" id="ARBA00022927"/>
    </source>
</evidence>
<dbReference type="InterPro" id="IPR006136">
    <property type="entry name" value="FlhB"/>
</dbReference>
<evidence type="ECO:0000256" key="14">
    <source>
        <dbReference type="SAM" id="MobiDB-lite"/>
    </source>
</evidence>